<gene>
    <name evidence="1" type="ORF">AAP_02711</name>
</gene>
<reference evidence="1 2" key="1">
    <citation type="journal article" date="2016" name="Genome Biol. Evol.">
        <title>Divergent and convergent evolution of fungal pathogenicity.</title>
        <authorList>
            <person name="Shang Y."/>
            <person name="Xiao G."/>
            <person name="Zheng P."/>
            <person name="Cen K."/>
            <person name="Zhan S."/>
            <person name="Wang C."/>
        </authorList>
    </citation>
    <scope>NUCLEOTIDE SEQUENCE [LARGE SCALE GENOMIC DNA]</scope>
    <source>
        <strain evidence="1 2">ARSEF 7405</strain>
    </source>
</reference>
<dbReference type="VEuPathDB" id="FungiDB:AAP_02711"/>
<dbReference type="AlphaFoldDB" id="A0A166NV30"/>
<evidence type="ECO:0000313" key="2">
    <source>
        <dbReference type="Proteomes" id="UP000242877"/>
    </source>
</evidence>
<proteinExistence type="predicted"/>
<evidence type="ECO:0008006" key="3">
    <source>
        <dbReference type="Google" id="ProtNLM"/>
    </source>
</evidence>
<dbReference type="Proteomes" id="UP000242877">
    <property type="component" value="Unassembled WGS sequence"/>
</dbReference>
<name>A0A166NV30_9EURO</name>
<protein>
    <recommendedName>
        <fullName evidence="3">F-box domain-containing protein</fullName>
    </recommendedName>
</protein>
<evidence type="ECO:0000313" key="1">
    <source>
        <dbReference type="EMBL" id="KZZ92630.1"/>
    </source>
</evidence>
<comment type="caution">
    <text evidence="1">The sequence shown here is derived from an EMBL/GenBank/DDBJ whole genome shotgun (WGS) entry which is preliminary data.</text>
</comment>
<keyword evidence="2" id="KW-1185">Reference proteome</keyword>
<dbReference type="EMBL" id="AZGZ01000010">
    <property type="protein sequence ID" value="KZZ92630.1"/>
    <property type="molecule type" value="Genomic_DNA"/>
</dbReference>
<organism evidence="1 2">
    <name type="scientific">Ascosphaera apis ARSEF 7405</name>
    <dbReference type="NCBI Taxonomy" id="392613"/>
    <lineage>
        <taxon>Eukaryota</taxon>
        <taxon>Fungi</taxon>
        <taxon>Dikarya</taxon>
        <taxon>Ascomycota</taxon>
        <taxon>Pezizomycotina</taxon>
        <taxon>Eurotiomycetes</taxon>
        <taxon>Eurotiomycetidae</taxon>
        <taxon>Onygenales</taxon>
        <taxon>Ascosphaeraceae</taxon>
        <taxon>Ascosphaera</taxon>
    </lineage>
</organism>
<accession>A0A166NV30</accession>
<sequence>MATSIINLISISNDVLFCITDFLELEELKRLRSTHRRLCEAISPLVFKNVQFTNNNDDAHAVLQILAKYPDRIRQLRFNPSIPEKHVIQRLAFSEPRLANCLISEEATQKLMELFFPPVVCTLLRGCDEPLKTQLRQLDTIRITTPRALWFHPHTGWKWGFEEFGLDVISLLMDRFWTLISENRYPKRILVDETQTLSLQRGFPKWRGQQPRRHLPISFARTVAWHYHPVVIKLRSSEMTREIMGTPEHPKEVQSLKIELPSECYPFGLSRHNIVVPHVPLPPPFSLTPCICELRKLELVRCCISTGLADFIDNHATTLQTFILRDCFAQSDFPFEMSWNGLFKRMAQLDDRSVLTDFQVINTDVCLTLQDVYQHCDSKEDPGVEVPEEASAAAQRIRRSIADSASQRKLFSYVMLGSCYLDSMPDYNMNVRMFDEGLDQNAYDELMELVSARKERIGSLCPPTSLRS</sequence>
<dbReference type="OrthoDB" id="4203803at2759"/>